<dbReference type="InterPro" id="IPR005561">
    <property type="entry name" value="ANTAR"/>
</dbReference>
<keyword evidence="3" id="KW-1185">Reference proteome</keyword>
<dbReference type="PROSITE" id="PS50921">
    <property type="entry name" value="ANTAR"/>
    <property type="match status" value="1"/>
</dbReference>
<dbReference type="Proteomes" id="UP000034196">
    <property type="component" value="Unassembled WGS sequence"/>
</dbReference>
<dbReference type="SUPFAM" id="SSF52172">
    <property type="entry name" value="CheY-like"/>
    <property type="match status" value="1"/>
</dbReference>
<dbReference type="STRING" id="1428628.WN71_018650"/>
<dbReference type="RefSeq" id="WP_046591815.1">
    <property type="nucleotide sequence ID" value="NZ_LAVA02000040.1"/>
</dbReference>
<reference evidence="2" key="1">
    <citation type="submission" date="2016-10" db="EMBL/GenBank/DDBJ databases">
        <title>Genome sequence of Streptomyces mangrovisoli MUSC 149.</title>
        <authorList>
            <person name="Lee L.-H."/>
            <person name="Ser H.-L."/>
        </authorList>
    </citation>
    <scope>NUCLEOTIDE SEQUENCE [LARGE SCALE GENOMIC DNA]</scope>
    <source>
        <strain evidence="2">MUSC 149</strain>
    </source>
</reference>
<dbReference type="Gene3D" id="1.10.10.10">
    <property type="entry name" value="Winged helix-like DNA-binding domain superfamily/Winged helix DNA-binding domain"/>
    <property type="match status" value="1"/>
</dbReference>
<dbReference type="Pfam" id="PF03861">
    <property type="entry name" value="ANTAR"/>
    <property type="match status" value="1"/>
</dbReference>
<feature type="domain" description="ANTAR" evidence="1">
    <location>
        <begin position="24"/>
        <end position="85"/>
    </location>
</feature>
<evidence type="ECO:0000259" key="1">
    <source>
        <dbReference type="PROSITE" id="PS50921"/>
    </source>
</evidence>
<evidence type="ECO:0000313" key="2">
    <source>
        <dbReference type="EMBL" id="OIJ66413.1"/>
    </source>
</evidence>
<organism evidence="2 3">
    <name type="scientific">Streptomyces mangrovisoli</name>
    <dbReference type="NCBI Taxonomy" id="1428628"/>
    <lineage>
        <taxon>Bacteria</taxon>
        <taxon>Bacillati</taxon>
        <taxon>Actinomycetota</taxon>
        <taxon>Actinomycetes</taxon>
        <taxon>Kitasatosporales</taxon>
        <taxon>Streptomycetaceae</taxon>
        <taxon>Streptomyces</taxon>
    </lineage>
</organism>
<dbReference type="EMBL" id="LAVA02000040">
    <property type="protein sequence ID" value="OIJ66413.1"/>
    <property type="molecule type" value="Genomic_DNA"/>
</dbReference>
<name>A0A1J4NYT7_9ACTN</name>
<accession>A0A1J4NYT7</accession>
<dbReference type="InterPro" id="IPR011006">
    <property type="entry name" value="CheY-like_superfamily"/>
</dbReference>
<gene>
    <name evidence="2" type="ORF">WN71_018650</name>
</gene>
<dbReference type="SMART" id="SM01012">
    <property type="entry name" value="ANTAR"/>
    <property type="match status" value="1"/>
</dbReference>
<dbReference type="GO" id="GO:0003723">
    <property type="term" value="F:RNA binding"/>
    <property type="evidence" value="ECO:0007669"/>
    <property type="project" value="InterPro"/>
</dbReference>
<dbReference type="OrthoDB" id="4258820at2"/>
<protein>
    <submittedName>
        <fullName evidence="2">Antitermination regulator</fullName>
    </submittedName>
</protein>
<proteinExistence type="predicted"/>
<dbReference type="AlphaFoldDB" id="A0A1J4NYT7"/>
<dbReference type="InterPro" id="IPR036388">
    <property type="entry name" value="WH-like_DNA-bd_sf"/>
</dbReference>
<evidence type="ECO:0000313" key="3">
    <source>
        <dbReference type="Proteomes" id="UP000034196"/>
    </source>
</evidence>
<comment type="caution">
    <text evidence="2">The sequence shown here is derived from an EMBL/GenBank/DDBJ whole genome shotgun (WGS) entry which is preliminary data.</text>
</comment>
<sequence length="110" mass="12116">MTFFALSQTHPLRLLSATDLANECARLEGENAQLRRAVSSHAAVDQAIGALVVLGRIAPEDAWRVLRDVSQHTNTKLRAVAEDVLKFAQGGALPEPERDELWQAIERCRG</sequence>